<evidence type="ECO:0000256" key="3">
    <source>
        <dbReference type="SAM" id="MobiDB-lite"/>
    </source>
</evidence>
<dbReference type="GO" id="GO:1990528">
    <property type="term" value="C:Rvs161p-Rvs167p complex"/>
    <property type="evidence" value="ECO:0007669"/>
    <property type="project" value="TreeGrafter"/>
</dbReference>
<keyword evidence="7" id="KW-1185">Reference proteome</keyword>
<dbReference type="SMART" id="SM00326">
    <property type="entry name" value="SH3"/>
    <property type="match status" value="1"/>
</dbReference>
<dbReference type="GO" id="GO:0006897">
    <property type="term" value="P:endocytosis"/>
    <property type="evidence" value="ECO:0007669"/>
    <property type="project" value="InterPro"/>
</dbReference>
<evidence type="ECO:0000313" key="6">
    <source>
        <dbReference type="EMBL" id="PWN25752.1"/>
    </source>
</evidence>
<feature type="compositionally biased region" description="Pro residues" evidence="3">
    <location>
        <begin position="346"/>
        <end position="355"/>
    </location>
</feature>
<evidence type="ECO:0000313" key="7">
    <source>
        <dbReference type="Proteomes" id="UP000245884"/>
    </source>
</evidence>
<dbReference type="Gene3D" id="2.30.30.40">
    <property type="entry name" value="SH3 Domains"/>
    <property type="match status" value="1"/>
</dbReference>
<dbReference type="RefSeq" id="XP_025360364.1">
    <property type="nucleotide sequence ID" value="XM_025507579.1"/>
</dbReference>
<dbReference type="PANTHER" id="PTHR47174">
    <property type="entry name" value="BRIDGING INTEGRATOR 3"/>
    <property type="match status" value="1"/>
</dbReference>
<dbReference type="GO" id="GO:0008289">
    <property type="term" value="F:lipid binding"/>
    <property type="evidence" value="ECO:0007669"/>
    <property type="project" value="TreeGrafter"/>
</dbReference>
<feature type="domain" description="SH3" evidence="4">
    <location>
        <begin position="361"/>
        <end position="421"/>
    </location>
</feature>
<dbReference type="PRINTS" id="PR00452">
    <property type="entry name" value="SH3DOMAIN"/>
</dbReference>
<evidence type="ECO:0000259" key="4">
    <source>
        <dbReference type="PROSITE" id="PS50002"/>
    </source>
</evidence>
<dbReference type="GO" id="GO:0097320">
    <property type="term" value="P:plasma membrane tubulation"/>
    <property type="evidence" value="ECO:0007669"/>
    <property type="project" value="TreeGrafter"/>
</dbReference>
<feature type="compositionally biased region" description="Low complexity" evidence="3">
    <location>
        <begin position="293"/>
        <end position="311"/>
    </location>
</feature>
<dbReference type="SUPFAM" id="SSF50044">
    <property type="entry name" value="SH3-domain"/>
    <property type="match status" value="1"/>
</dbReference>
<evidence type="ECO:0000256" key="1">
    <source>
        <dbReference type="ARBA" id="ARBA00022443"/>
    </source>
</evidence>
<dbReference type="Proteomes" id="UP000245884">
    <property type="component" value="Unassembled WGS sequence"/>
</dbReference>
<dbReference type="InterPro" id="IPR036028">
    <property type="entry name" value="SH3-like_dom_sf"/>
</dbReference>
<dbReference type="GO" id="GO:0031097">
    <property type="term" value="C:medial cortex"/>
    <property type="evidence" value="ECO:0007669"/>
    <property type="project" value="TreeGrafter"/>
</dbReference>
<dbReference type="InterPro" id="IPR027267">
    <property type="entry name" value="AH/BAR_dom_sf"/>
</dbReference>
<evidence type="ECO:0000256" key="2">
    <source>
        <dbReference type="PROSITE-ProRule" id="PRU00192"/>
    </source>
</evidence>
<dbReference type="CDD" id="cd00174">
    <property type="entry name" value="SH3"/>
    <property type="match status" value="1"/>
</dbReference>
<dbReference type="InterPro" id="IPR001452">
    <property type="entry name" value="SH3_domain"/>
</dbReference>
<dbReference type="PROSITE" id="PS51021">
    <property type="entry name" value="BAR"/>
    <property type="match status" value="1"/>
</dbReference>
<feature type="domain" description="BAR" evidence="5">
    <location>
        <begin position="15"/>
        <end position="276"/>
    </location>
</feature>
<organism evidence="6 7">
    <name type="scientific">Jaminaea rosea</name>
    <dbReference type="NCBI Taxonomy" id="1569628"/>
    <lineage>
        <taxon>Eukaryota</taxon>
        <taxon>Fungi</taxon>
        <taxon>Dikarya</taxon>
        <taxon>Basidiomycota</taxon>
        <taxon>Ustilaginomycotina</taxon>
        <taxon>Exobasidiomycetes</taxon>
        <taxon>Microstromatales</taxon>
        <taxon>Microstromatales incertae sedis</taxon>
        <taxon>Jaminaea</taxon>
    </lineage>
</organism>
<dbReference type="SUPFAM" id="SSF103657">
    <property type="entry name" value="BAR/IMD domain-like"/>
    <property type="match status" value="1"/>
</dbReference>
<dbReference type="OrthoDB" id="2159336at2759"/>
<dbReference type="STRING" id="1569628.A0A316UKC5"/>
<dbReference type="SMART" id="SM00721">
    <property type="entry name" value="BAR"/>
    <property type="match status" value="1"/>
</dbReference>
<dbReference type="Gene3D" id="1.20.1270.60">
    <property type="entry name" value="Arfaptin homology (AH) domain/BAR domain"/>
    <property type="match status" value="1"/>
</dbReference>
<feature type="compositionally biased region" description="Low complexity" evidence="3">
    <location>
        <begin position="319"/>
        <end position="345"/>
    </location>
</feature>
<dbReference type="InterPro" id="IPR046982">
    <property type="entry name" value="BIN3/RVS161-like"/>
</dbReference>
<dbReference type="Pfam" id="PF03114">
    <property type="entry name" value="BAR"/>
    <property type="match status" value="1"/>
</dbReference>
<dbReference type="EMBL" id="KZ819674">
    <property type="protein sequence ID" value="PWN25752.1"/>
    <property type="molecule type" value="Genomic_DNA"/>
</dbReference>
<name>A0A316UKC5_9BASI</name>
<dbReference type="GO" id="GO:0051666">
    <property type="term" value="P:actin cortical patch localization"/>
    <property type="evidence" value="ECO:0007669"/>
    <property type="project" value="InterPro"/>
</dbReference>
<feature type="region of interest" description="Disordered" evidence="3">
    <location>
        <begin position="283"/>
        <end position="359"/>
    </location>
</feature>
<proteinExistence type="predicted"/>
<evidence type="ECO:0000259" key="5">
    <source>
        <dbReference type="PROSITE" id="PS51021"/>
    </source>
</evidence>
<dbReference type="FunFam" id="2.30.30.40:FF:000100">
    <property type="entry name" value="SH3 domain-containing YSC84-like protein 1"/>
    <property type="match status" value="1"/>
</dbReference>
<dbReference type="InterPro" id="IPR004148">
    <property type="entry name" value="BAR_dom"/>
</dbReference>
<dbReference type="PANTHER" id="PTHR47174:SF1">
    <property type="entry name" value="REDUCED VIABILITY UPON STARVATION PROTEIN 167"/>
    <property type="match status" value="1"/>
</dbReference>
<dbReference type="GO" id="GO:0030479">
    <property type="term" value="C:actin cortical patch"/>
    <property type="evidence" value="ECO:0007669"/>
    <property type="project" value="TreeGrafter"/>
</dbReference>
<reference evidence="6 7" key="1">
    <citation type="journal article" date="2018" name="Mol. Biol. Evol.">
        <title>Broad Genomic Sampling Reveals a Smut Pathogenic Ancestry of the Fungal Clade Ustilaginomycotina.</title>
        <authorList>
            <person name="Kijpornyongpan T."/>
            <person name="Mondo S.J."/>
            <person name="Barry K."/>
            <person name="Sandor L."/>
            <person name="Lee J."/>
            <person name="Lipzen A."/>
            <person name="Pangilinan J."/>
            <person name="LaButti K."/>
            <person name="Hainaut M."/>
            <person name="Henrissat B."/>
            <person name="Grigoriev I.V."/>
            <person name="Spatafora J.W."/>
            <person name="Aime M.C."/>
        </authorList>
    </citation>
    <scope>NUCLEOTIDE SEQUENCE [LARGE SCALE GENOMIC DNA]</scope>
    <source>
        <strain evidence="6 7">MCA 5214</strain>
    </source>
</reference>
<dbReference type="Pfam" id="PF00018">
    <property type="entry name" value="SH3_1"/>
    <property type="match status" value="1"/>
</dbReference>
<dbReference type="AlphaFoldDB" id="A0A316UKC5"/>
<sequence length="421" mass="45844">MTGVAVALVRTPHMLTTRVGMATKSHDAAFDELNRRFTAIEQNAQKLSKDCATFRDAVKNMLLSGASFGSAFAILFNPIGTETDLDRRHPSAATTVSNIVHYQQMMDELREILTPEIDLIESRVVAPLTEFEQCLKAIRKNITKRDHKLVDFDRLNNSFTKLKEKKEKTLKDEQNLFKLEQEFDAASADYEYYNNAMKEELPIFFEKVKGLMSPLFHSFYYMQLNVFYLTLDKVQTFADGKYDLTDTSPAAVEQRYADMLTDAAEKLEELSIRKPATASARVLSTSGRGGLVSGSPSASSSRAGGLAAGAPSKGGLGRSGSSASSMTSPPPYGSSSSSASAAGRKAPPPPPPTKPKPGAAAAKTYVVALYDYAAQAEGDLSLRAGERIEVVERTASTEDWWTGIGESGARGVFPGNYVRED</sequence>
<protein>
    <submittedName>
        <fullName evidence="6">BAR-domain-containing protein</fullName>
    </submittedName>
</protein>
<dbReference type="GeneID" id="37029402"/>
<dbReference type="GO" id="GO:0043332">
    <property type="term" value="C:mating projection tip"/>
    <property type="evidence" value="ECO:0007669"/>
    <property type="project" value="TreeGrafter"/>
</dbReference>
<gene>
    <name evidence="6" type="ORF">BDZ90DRAFT_246902</name>
</gene>
<dbReference type="CDD" id="cd07599">
    <property type="entry name" value="BAR_Rvs167p"/>
    <property type="match status" value="1"/>
</dbReference>
<accession>A0A316UKC5</accession>
<dbReference type="PROSITE" id="PS50002">
    <property type="entry name" value="SH3"/>
    <property type="match status" value="1"/>
</dbReference>
<keyword evidence="1 2" id="KW-0728">SH3 domain</keyword>